<evidence type="ECO:0000256" key="1">
    <source>
        <dbReference type="ARBA" id="ARBA00007189"/>
    </source>
</evidence>
<name>A0A1I2GYH9_9BURK</name>
<evidence type="ECO:0000313" key="4">
    <source>
        <dbReference type="Proteomes" id="UP000199119"/>
    </source>
</evidence>
<dbReference type="OrthoDB" id="5296275at2"/>
<proteinExistence type="inferred from homology"/>
<evidence type="ECO:0000313" key="3">
    <source>
        <dbReference type="EMBL" id="SFF22815.1"/>
    </source>
</evidence>
<keyword evidence="2" id="KW-0175">Coiled coil</keyword>
<gene>
    <name evidence="3" type="ORF">SAMN04489711_1189</name>
</gene>
<accession>A0A1I2GYH9</accession>
<protein>
    <recommendedName>
        <fullName evidence="5">DUF2325 domain-containing protein</fullName>
    </recommendedName>
</protein>
<dbReference type="Pfam" id="PF10087">
    <property type="entry name" value="DUF2325"/>
    <property type="match status" value="1"/>
</dbReference>
<organism evidence="3 4">
    <name type="scientific">Paracidovorax wautersii</name>
    <dbReference type="NCBI Taxonomy" id="1177982"/>
    <lineage>
        <taxon>Bacteria</taxon>
        <taxon>Pseudomonadati</taxon>
        <taxon>Pseudomonadota</taxon>
        <taxon>Betaproteobacteria</taxon>
        <taxon>Burkholderiales</taxon>
        <taxon>Comamonadaceae</taxon>
        <taxon>Paracidovorax</taxon>
    </lineage>
</organism>
<comment type="similarity">
    <text evidence="1">Belongs to the UPF0751 family.</text>
</comment>
<dbReference type="AlphaFoldDB" id="A0A1I2GYH9"/>
<evidence type="ECO:0000256" key="2">
    <source>
        <dbReference type="SAM" id="Coils"/>
    </source>
</evidence>
<sequence length="265" mass="28285">MNHPAFEHLLNEHRALLAHYGRAQLRCSQVLTAQAQEIERLQAEAIRLRGRLIRRETELAYARQDQAKLAEGLQGLPRRRTLARQLETLAGRLQERARDVLHWQWRAASAAAAAAGSGPGLGLQGALAGAAEGGADDMPTASPWRSVLCIAPGNAGGWIAQRMVPGPDGLAPEASAPPVAAPAAHVFQEEGGDVDADALEASLTAADLVICQTGCLSHNDYWRVQDHCKRTGKACVMVADTPQVIHWMRGVRAGADSSTDAHSLA</sequence>
<feature type="coiled-coil region" evidence="2">
    <location>
        <begin position="31"/>
        <end position="58"/>
    </location>
</feature>
<dbReference type="EMBL" id="FONX01000018">
    <property type="protein sequence ID" value="SFF22815.1"/>
    <property type="molecule type" value="Genomic_DNA"/>
</dbReference>
<dbReference type="Proteomes" id="UP000199119">
    <property type="component" value="Unassembled WGS sequence"/>
</dbReference>
<dbReference type="RefSeq" id="WP_092941365.1">
    <property type="nucleotide sequence ID" value="NZ_FONX01000018.1"/>
</dbReference>
<keyword evidence="4" id="KW-1185">Reference proteome</keyword>
<dbReference type="InterPro" id="IPR016772">
    <property type="entry name" value="UCP020408"/>
</dbReference>
<evidence type="ECO:0008006" key="5">
    <source>
        <dbReference type="Google" id="ProtNLM"/>
    </source>
</evidence>
<reference evidence="4" key="1">
    <citation type="submission" date="2016-10" db="EMBL/GenBank/DDBJ databases">
        <authorList>
            <person name="Varghese N."/>
            <person name="Submissions S."/>
        </authorList>
    </citation>
    <scope>NUCLEOTIDE SEQUENCE [LARGE SCALE GENOMIC DNA]</scope>
    <source>
        <strain evidence="4">DSM 27981</strain>
    </source>
</reference>
<dbReference type="STRING" id="1177982.SAMN04489711_1189"/>